<proteinExistence type="predicted"/>
<reference evidence="2 3" key="1">
    <citation type="submission" date="2024-09" db="EMBL/GenBank/DDBJ databases">
        <authorList>
            <person name="Sun Q."/>
            <person name="Mori K."/>
        </authorList>
    </citation>
    <scope>NUCLEOTIDE SEQUENCE [LARGE SCALE GENOMIC DNA]</scope>
    <source>
        <strain evidence="2 3">JCM 3028</strain>
    </source>
</reference>
<comment type="caution">
    <text evidence="2">The sequence shown here is derived from an EMBL/GenBank/DDBJ whole genome shotgun (WGS) entry which is preliminary data.</text>
</comment>
<dbReference type="RefSeq" id="WP_344745822.1">
    <property type="nucleotide sequence ID" value="NZ_BAAAWW010000077.1"/>
</dbReference>
<name>A0ABV5T7R4_9ACTN</name>
<evidence type="ECO:0008006" key="4">
    <source>
        <dbReference type="Google" id="ProtNLM"/>
    </source>
</evidence>
<gene>
    <name evidence="2" type="ORF">ACFFRH_06380</name>
</gene>
<evidence type="ECO:0000256" key="1">
    <source>
        <dbReference type="SAM" id="MobiDB-lite"/>
    </source>
</evidence>
<accession>A0ABV5T7R4</accession>
<feature type="region of interest" description="Disordered" evidence="1">
    <location>
        <begin position="267"/>
        <end position="286"/>
    </location>
</feature>
<protein>
    <recommendedName>
        <fullName evidence="4">Hedgehog/Intein (Hint) domain-containing protein</fullName>
    </recommendedName>
</protein>
<evidence type="ECO:0000313" key="2">
    <source>
        <dbReference type="EMBL" id="MFB9675109.1"/>
    </source>
</evidence>
<dbReference type="EMBL" id="JBHMBS010000002">
    <property type="protein sequence ID" value="MFB9675109.1"/>
    <property type="molecule type" value="Genomic_DNA"/>
</dbReference>
<dbReference type="Proteomes" id="UP001589610">
    <property type="component" value="Unassembled WGS sequence"/>
</dbReference>
<evidence type="ECO:0000313" key="3">
    <source>
        <dbReference type="Proteomes" id="UP001589610"/>
    </source>
</evidence>
<keyword evidence="3" id="KW-1185">Reference proteome</keyword>
<sequence length="286" mass="30048">MLPVIPALPGTADPARLLADDPMSEPLTYPGRLPSGAGLLADDRFLPMSEEAGALGGGRVRSGDRVVRLADHLGSLGAGPMEARHPVVAVGSNAAPGQLHRKFTAAGIRPVVPLTPATVRGVAPGVSAHVSRNAYLPAAPIRVAGASPLFVVWVDDAQLAALDATEPNYLRLPLPPGSFPVTLSSGEVLPSCHVYAGRHGCLVDEEGEPLRLAPQPELIGHLLARSANLRRLFGRTPEEFVTRARRNDGTREAVHALFRSDGLADPEAGLAGELSGSPNRERYRNS</sequence>
<organism evidence="2 3">
    <name type="scientific">Streptosporangium vulgare</name>
    <dbReference type="NCBI Taxonomy" id="46190"/>
    <lineage>
        <taxon>Bacteria</taxon>
        <taxon>Bacillati</taxon>
        <taxon>Actinomycetota</taxon>
        <taxon>Actinomycetes</taxon>
        <taxon>Streptosporangiales</taxon>
        <taxon>Streptosporangiaceae</taxon>
        <taxon>Streptosporangium</taxon>
    </lineage>
</organism>